<dbReference type="Gene3D" id="2.60.34.10">
    <property type="entry name" value="Substrate Binding Domain Of DNAk, Chain A, domain 1"/>
    <property type="match status" value="1"/>
</dbReference>
<reference evidence="5" key="2">
    <citation type="submission" date="2025-09" db="UniProtKB">
        <authorList>
            <consortium name="Ensembl"/>
        </authorList>
    </citation>
    <scope>IDENTIFICATION</scope>
</reference>
<feature type="region of interest" description="Disordered" evidence="4">
    <location>
        <begin position="506"/>
        <end position="564"/>
    </location>
</feature>
<sequence>MGDKSENVQDLLLLDVAPLSLGIETAGGVMTALIKRNTTIPTKQTQTFTTYSDNQSSVLVQVYEGERAMTKDNNLLGKFDLTGIPPAPRGVPQIEVTFDIDANGILNVTAVDKSTGKENKITITNDKGRLSKDDIDRMVQEAERYKLTIINPGLWYWKEDSRTLEFSCAQLKEELKDNKEKNKKGKTIQFQELGAKPLERSGPHYFRNLFTLSVSSGEDKSPRPTKRAQSELITLEDVKYAALFLAHEDDSIHISSFSLVMRCKQLDDFLMALLYYISFYLEKITLEMKPKSFMGKPSILEKKEMKEIQIKLAVTKKHLAEMYCILILGLGMSDQHHMACGKKKISSSRKDREFFECLYNFASYVAFVTFRQKNLKEIQQEVGRLLRSNMFNSALRERSKSSKEMKTDITKELMKATFAFRKRTDVKQPAIRSVMDQRSPVLSTLLPLAKDSAQYLFQDHYLRPSKTAPRYIPENLPELFSIVSPSKIGIIGSQRTKFVPHTLLPIGSTEDEKENGETPERSVSSVLSEEITTGSSRAVQSGASHQSLAISRATTEGDYIENPQ</sequence>
<dbReference type="AlphaFoldDB" id="A0A8C6X2E3"/>
<proteinExistence type="inferred from homology"/>
<dbReference type="GeneTree" id="ENSGT00940000154813"/>
<keyword evidence="2" id="KW-0547">Nucleotide-binding</keyword>
<dbReference type="GO" id="GO:0005524">
    <property type="term" value="F:ATP binding"/>
    <property type="evidence" value="ECO:0007669"/>
    <property type="project" value="UniProtKB-KW"/>
</dbReference>
<evidence type="ECO:0000313" key="5">
    <source>
        <dbReference type="Ensembl" id="ENSNNAP00000003864.1"/>
    </source>
</evidence>
<dbReference type="PANTHER" id="PTHR21055:SF3">
    <property type="entry name" value="PROTEIN PHOSPHATASE 1 REGULATORY SUBUNIT 36"/>
    <property type="match status" value="1"/>
</dbReference>
<reference evidence="5" key="1">
    <citation type="submission" date="2025-08" db="UniProtKB">
        <authorList>
            <consortium name="Ensembl"/>
        </authorList>
    </citation>
    <scope>IDENTIFICATION</scope>
</reference>
<dbReference type="FunFam" id="2.60.34.10:FF:000002">
    <property type="entry name" value="Heat shock 70 kDa"/>
    <property type="match status" value="1"/>
</dbReference>
<evidence type="ECO:0000256" key="4">
    <source>
        <dbReference type="SAM" id="MobiDB-lite"/>
    </source>
</evidence>
<evidence type="ECO:0000256" key="3">
    <source>
        <dbReference type="ARBA" id="ARBA00022840"/>
    </source>
</evidence>
<dbReference type="GO" id="GO:0140662">
    <property type="term" value="F:ATP-dependent protein folding chaperone"/>
    <property type="evidence" value="ECO:0007669"/>
    <property type="project" value="InterPro"/>
</dbReference>
<evidence type="ECO:0000256" key="2">
    <source>
        <dbReference type="ARBA" id="ARBA00022741"/>
    </source>
</evidence>
<accession>A0A8C6X2E3</accession>
<dbReference type="GO" id="GO:0019902">
    <property type="term" value="F:phosphatase binding"/>
    <property type="evidence" value="ECO:0007669"/>
    <property type="project" value="InterPro"/>
</dbReference>
<dbReference type="Pfam" id="PF00012">
    <property type="entry name" value="HSP70"/>
    <property type="match status" value="1"/>
</dbReference>
<dbReference type="PRINTS" id="PR00301">
    <property type="entry name" value="HEATSHOCK70"/>
</dbReference>
<protein>
    <submittedName>
        <fullName evidence="5">Uncharacterized protein</fullName>
    </submittedName>
</protein>
<feature type="compositionally biased region" description="Polar residues" evidence="4">
    <location>
        <begin position="521"/>
        <end position="554"/>
    </location>
</feature>
<dbReference type="OrthoDB" id="6724830at2759"/>
<dbReference type="InterPro" id="IPR029047">
    <property type="entry name" value="HSP70_peptide-bd_sf"/>
</dbReference>
<dbReference type="OMA" id="STCAHPE"/>
<evidence type="ECO:0000256" key="1">
    <source>
        <dbReference type="ARBA" id="ARBA00007381"/>
    </source>
</evidence>
<keyword evidence="3" id="KW-0067">ATP-binding</keyword>
<dbReference type="Proteomes" id="UP000694559">
    <property type="component" value="Unplaced"/>
</dbReference>
<dbReference type="Ensembl" id="ENSNNAT00000004045.1">
    <property type="protein sequence ID" value="ENSNNAP00000003864.1"/>
    <property type="gene ID" value="ENSNNAG00000002626.1"/>
</dbReference>
<dbReference type="PANTHER" id="PTHR21055">
    <property type="entry name" value="PROTEIN PHOSPHATASE 1 REGULATORY SUBUNIT 36"/>
    <property type="match status" value="1"/>
</dbReference>
<keyword evidence="6" id="KW-1185">Reference proteome</keyword>
<dbReference type="SUPFAM" id="SSF100920">
    <property type="entry name" value="Heat shock protein 70kD (HSP70), peptide-binding domain"/>
    <property type="match status" value="1"/>
</dbReference>
<name>A0A8C6X2E3_NAJNA</name>
<dbReference type="InterPro" id="IPR013126">
    <property type="entry name" value="Hsp_70_fam"/>
</dbReference>
<dbReference type="InterPro" id="IPR026142">
    <property type="entry name" value="Pro_pase_1_reg_su_36"/>
</dbReference>
<organism evidence="5 6">
    <name type="scientific">Naja naja</name>
    <name type="common">Indian cobra</name>
    <dbReference type="NCBI Taxonomy" id="35670"/>
    <lineage>
        <taxon>Eukaryota</taxon>
        <taxon>Metazoa</taxon>
        <taxon>Chordata</taxon>
        <taxon>Craniata</taxon>
        <taxon>Vertebrata</taxon>
        <taxon>Euteleostomi</taxon>
        <taxon>Lepidosauria</taxon>
        <taxon>Squamata</taxon>
        <taxon>Bifurcata</taxon>
        <taxon>Unidentata</taxon>
        <taxon>Episquamata</taxon>
        <taxon>Toxicofera</taxon>
        <taxon>Serpentes</taxon>
        <taxon>Colubroidea</taxon>
        <taxon>Elapidae</taxon>
        <taxon>Elapinae</taxon>
        <taxon>Naja</taxon>
    </lineage>
</organism>
<comment type="similarity">
    <text evidence="1">Belongs to the heat shock protein 70 family.</text>
</comment>
<evidence type="ECO:0000313" key="6">
    <source>
        <dbReference type="Proteomes" id="UP000694559"/>
    </source>
</evidence>